<dbReference type="Proteomes" id="UP000294855">
    <property type="component" value="Unassembled WGS sequence"/>
</dbReference>
<proteinExistence type="predicted"/>
<keyword evidence="1" id="KW-0812">Transmembrane</keyword>
<evidence type="ECO:0000313" key="3">
    <source>
        <dbReference type="Proteomes" id="UP000294855"/>
    </source>
</evidence>
<gene>
    <name evidence="2" type="ORF">C7391_0749</name>
</gene>
<dbReference type="RefSeq" id="WP_133517216.1">
    <property type="nucleotide sequence ID" value="NZ_JAHDUW010000002.1"/>
</dbReference>
<name>A0A484F6N3_9EURY</name>
<dbReference type="EMBL" id="SNYS01000007">
    <property type="protein sequence ID" value="TDQ69423.1"/>
    <property type="molecule type" value="Genomic_DNA"/>
</dbReference>
<evidence type="ECO:0000313" key="2">
    <source>
        <dbReference type="EMBL" id="TDQ69423.1"/>
    </source>
</evidence>
<keyword evidence="3" id="KW-1185">Reference proteome</keyword>
<feature type="transmembrane region" description="Helical" evidence="1">
    <location>
        <begin position="197"/>
        <end position="216"/>
    </location>
</feature>
<keyword evidence="1" id="KW-0472">Membrane</keyword>
<organism evidence="2 3">
    <name type="scientific">Methanimicrococcus blatticola</name>
    <dbReference type="NCBI Taxonomy" id="91560"/>
    <lineage>
        <taxon>Archaea</taxon>
        <taxon>Methanobacteriati</taxon>
        <taxon>Methanobacteriota</taxon>
        <taxon>Stenosarchaea group</taxon>
        <taxon>Methanomicrobia</taxon>
        <taxon>Methanosarcinales</taxon>
        <taxon>Methanosarcinaceae</taxon>
        <taxon>Methanimicrococcus</taxon>
    </lineage>
</organism>
<accession>A0A484F6N3</accession>
<sequence length="221" mass="24255">MADIRKSKLTKIISRLFVLIMLLSLAFSSVLPAGATESYTGEYFSDAYIRRIIDDTPATDSALFERAKSSENVIVVSGTVPVLAKGRESYEWFVLLQGVMKKVDNSGELDPYLWDNGGFVIGYGCPSSFVHIYVYSESDYSEEDINAIVQIIQNAGKSYGIDDIPIVVELNTHPQGYINCSAVPSPQTQTREPEKTIPGVGLAACVILSLVVVLFIRKSKT</sequence>
<reference evidence="2 3" key="1">
    <citation type="submission" date="2019-03" db="EMBL/GenBank/DDBJ databases">
        <title>Genomic Encyclopedia of Type Strains, Phase IV (KMG-IV): sequencing the most valuable type-strain genomes for metagenomic binning, comparative biology and taxonomic classification.</title>
        <authorList>
            <person name="Goeker M."/>
        </authorList>
    </citation>
    <scope>NUCLEOTIDE SEQUENCE [LARGE SCALE GENOMIC DNA]</scope>
    <source>
        <strain evidence="2 3">DSM 13328</strain>
    </source>
</reference>
<dbReference type="AlphaFoldDB" id="A0A484F6N3"/>
<keyword evidence="1" id="KW-1133">Transmembrane helix</keyword>
<comment type="caution">
    <text evidence="2">The sequence shown here is derived from an EMBL/GenBank/DDBJ whole genome shotgun (WGS) entry which is preliminary data.</text>
</comment>
<protein>
    <submittedName>
        <fullName evidence="2">Uncharacterized protein</fullName>
    </submittedName>
</protein>
<evidence type="ECO:0000256" key="1">
    <source>
        <dbReference type="SAM" id="Phobius"/>
    </source>
</evidence>